<gene>
    <name evidence="3" type="ORF">CF651_22475</name>
</gene>
<feature type="signal peptide" evidence="2">
    <location>
        <begin position="1"/>
        <end position="21"/>
    </location>
</feature>
<dbReference type="PROSITE" id="PS51257">
    <property type="entry name" value="PROKAR_LIPOPROTEIN"/>
    <property type="match status" value="1"/>
</dbReference>
<accession>A0A229UKN6</accession>
<feature type="region of interest" description="Disordered" evidence="1">
    <location>
        <begin position="25"/>
        <end position="44"/>
    </location>
</feature>
<keyword evidence="2" id="KW-0732">Signal</keyword>
<feature type="chain" id="PRO_5038719773" description="DUF3829 domain-containing protein" evidence="2">
    <location>
        <begin position="22"/>
        <end position="245"/>
    </location>
</feature>
<sequence>MISRKLLTGSIALIVALGLSACGSQGSPSVPSSPKETAPAAGKTVSDAAVVEGTAKLLKTAKQLKKSATAGDEAKIKETGPKLEEIWSSFEDGVKPKYPDAYEQVEKSLNPAIAAAKASPVDKEAVIKINDQLIQALYDLSQKLISVDQIKAGVATLLGTANELKKEIEAGNEAKVKELGPKLEATWSTFEDGIRPRSAELYEKIEKSLNPEVAGSQKSPMDKAVLSKLNEELIQTLNETMQKIK</sequence>
<dbReference type="EMBL" id="NMQW01000035">
    <property type="protein sequence ID" value="OXM84017.1"/>
    <property type="molecule type" value="Genomic_DNA"/>
</dbReference>
<evidence type="ECO:0000256" key="1">
    <source>
        <dbReference type="SAM" id="MobiDB-lite"/>
    </source>
</evidence>
<keyword evidence="4" id="KW-1185">Reference proteome</keyword>
<proteinExistence type="predicted"/>
<dbReference type="OrthoDB" id="1885681at2"/>
<organism evidence="3 4">
    <name type="scientific">Paenibacillus rigui</name>
    <dbReference type="NCBI Taxonomy" id="554312"/>
    <lineage>
        <taxon>Bacteria</taxon>
        <taxon>Bacillati</taxon>
        <taxon>Bacillota</taxon>
        <taxon>Bacilli</taxon>
        <taxon>Bacillales</taxon>
        <taxon>Paenibacillaceae</taxon>
        <taxon>Paenibacillus</taxon>
    </lineage>
</organism>
<reference evidence="3 4" key="1">
    <citation type="submission" date="2017-07" db="EMBL/GenBank/DDBJ databases">
        <title>Genome sequencing and assembly of Paenibacillus rigui.</title>
        <authorList>
            <person name="Mayilraj S."/>
        </authorList>
    </citation>
    <scope>NUCLEOTIDE SEQUENCE [LARGE SCALE GENOMIC DNA]</scope>
    <source>
        <strain evidence="3 4">JCM 16352</strain>
    </source>
</reference>
<evidence type="ECO:0008006" key="5">
    <source>
        <dbReference type="Google" id="ProtNLM"/>
    </source>
</evidence>
<evidence type="ECO:0000313" key="4">
    <source>
        <dbReference type="Proteomes" id="UP000215509"/>
    </source>
</evidence>
<name>A0A229UKN6_9BACL</name>
<evidence type="ECO:0000256" key="2">
    <source>
        <dbReference type="SAM" id="SignalP"/>
    </source>
</evidence>
<dbReference type="Proteomes" id="UP000215509">
    <property type="component" value="Unassembled WGS sequence"/>
</dbReference>
<comment type="caution">
    <text evidence="3">The sequence shown here is derived from an EMBL/GenBank/DDBJ whole genome shotgun (WGS) entry which is preliminary data.</text>
</comment>
<dbReference type="AlphaFoldDB" id="A0A229UKN6"/>
<protein>
    <recommendedName>
        <fullName evidence="5">DUF3829 domain-containing protein</fullName>
    </recommendedName>
</protein>
<dbReference type="RefSeq" id="WP_094017125.1">
    <property type="nucleotide sequence ID" value="NZ_NMQW01000035.1"/>
</dbReference>
<evidence type="ECO:0000313" key="3">
    <source>
        <dbReference type="EMBL" id="OXM84017.1"/>
    </source>
</evidence>